<gene>
    <name evidence="2" type="ORF">GCM10009802_24880</name>
</gene>
<accession>A0ABN2Y3A6</accession>
<evidence type="ECO:0000256" key="1">
    <source>
        <dbReference type="SAM" id="MobiDB-lite"/>
    </source>
</evidence>
<organism evidence="2 3">
    <name type="scientific">Streptomyces synnematoformans</name>
    <dbReference type="NCBI Taxonomy" id="415721"/>
    <lineage>
        <taxon>Bacteria</taxon>
        <taxon>Bacillati</taxon>
        <taxon>Actinomycetota</taxon>
        <taxon>Actinomycetes</taxon>
        <taxon>Kitasatosporales</taxon>
        <taxon>Streptomycetaceae</taxon>
        <taxon>Streptomyces</taxon>
    </lineage>
</organism>
<dbReference type="EMBL" id="BAAAPF010000059">
    <property type="protein sequence ID" value="GAA2121514.1"/>
    <property type="molecule type" value="Genomic_DNA"/>
</dbReference>
<feature type="compositionally biased region" description="Basic and acidic residues" evidence="1">
    <location>
        <begin position="41"/>
        <end position="51"/>
    </location>
</feature>
<dbReference type="Proteomes" id="UP001500443">
    <property type="component" value="Unassembled WGS sequence"/>
</dbReference>
<sequence length="111" mass="11973">MLNGAARQQAASGPGSAAASRRSSSSALRCARRVSTGTNRAAERPGEEVRSPQRHRTAVHRLMTVDVSATSRSIRDAGLAPLAEWVATFEWFGQQLADLNRQGRRERGCGL</sequence>
<protein>
    <submittedName>
        <fullName evidence="2">Uncharacterized protein</fullName>
    </submittedName>
</protein>
<evidence type="ECO:0000313" key="3">
    <source>
        <dbReference type="Proteomes" id="UP001500443"/>
    </source>
</evidence>
<proteinExistence type="predicted"/>
<comment type="caution">
    <text evidence="2">The sequence shown here is derived from an EMBL/GenBank/DDBJ whole genome shotgun (WGS) entry which is preliminary data.</text>
</comment>
<feature type="region of interest" description="Disordered" evidence="1">
    <location>
        <begin position="1"/>
        <end position="57"/>
    </location>
</feature>
<keyword evidence="3" id="KW-1185">Reference proteome</keyword>
<evidence type="ECO:0000313" key="2">
    <source>
        <dbReference type="EMBL" id="GAA2121514.1"/>
    </source>
</evidence>
<reference evidence="2 3" key="1">
    <citation type="journal article" date="2019" name="Int. J. Syst. Evol. Microbiol.">
        <title>The Global Catalogue of Microorganisms (GCM) 10K type strain sequencing project: providing services to taxonomists for standard genome sequencing and annotation.</title>
        <authorList>
            <consortium name="The Broad Institute Genomics Platform"/>
            <consortium name="The Broad Institute Genome Sequencing Center for Infectious Disease"/>
            <person name="Wu L."/>
            <person name="Ma J."/>
        </authorList>
    </citation>
    <scope>NUCLEOTIDE SEQUENCE [LARGE SCALE GENOMIC DNA]</scope>
    <source>
        <strain evidence="2 3">JCM 15481</strain>
    </source>
</reference>
<name>A0ABN2Y3A6_9ACTN</name>
<feature type="compositionally biased region" description="Low complexity" evidence="1">
    <location>
        <begin position="1"/>
        <end position="35"/>
    </location>
</feature>